<reference evidence="1 2" key="1">
    <citation type="journal article" date="2020" name="Genome Biol. Evol.">
        <title>Comparative genomics of strictly vertically transmitted, feminizing microsporidia endosymbionts of amphipod crustaceans.</title>
        <authorList>
            <person name="Cormier A."/>
            <person name="Chebbi M.A."/>
            <person name="Giraud I."/>
            <person name="Wattier R."/>
            <person name="Teixeira M."/>
            <person name="Gilbert C."/>
            <person name="Rigaud T."/>
            <person name="Cordaux R."/>
        </authorList>
    </citation>
    <scope>NUCLEOTIDE SEQUENCE [LARGE SCALE GENOMIC DNA]</scope>
    <source>
        <strain evidence="1 2">Ou3-Ou53</strain>
    </source>
</reference>
<evidence type="ECO:0000313" key="2">
    <source>
        <dbReference type="Proteomes" id="UP000740883"/>
    </source>
</evidence>
<dbReference type="AlphaFoldDB" id="A0A9P6L0I1"/>
<organism evidence="1 2">
    <name type="scientific">Nosema granulosis</name>
    <dbReference type="NCBI Taxonomy" id="83296"/>
    <lineage>
        <taxon>Eukaryota</taxon>
        <taxon>Fungi</taxon>
        <taxon>Fungi incertae sedis</taxon>
        <taxon>Microsporidia</taxon>
        <taxon>Nosematidae</taxon>
        <taxon>Nosema</taxon>
    </lineage>
</organism>
<gene>
    <name evidence="1" type="ORF">NGRA_0044</name>
</gene>
<comment type="caution">
    <text evidence="1">The sequence shown here is derived from an EMBL/GenBank/DDBJ whole genome shotgun (WGS) entry which is preliminary data.</text>
</comment>
<dbReference type="InterPro" id="IPR016024">
    <property type="entry name" value="ARM-type_fold"/>
</dbReference>
<dbReference type="Proteomes" id="UP000740883">
    <property type="component" value="Unassembled WGS sequence"/>
</dbReference>
<dbReference type="SUPFAM" id="SSF48371">
    <property type="entry name" value="ARM repeat"/>
    <property type="match status" value="1"/>
</dbReference>
<dbReference type="OrthoDB" id="2188448at2759"/>
<accession>A0A9P6L0I1</accession>
<evidence type="ECO:0000313" key="1">
    <source>
        <dbReference type="EMBL" id="KAF9765024.1"/>
    </source>
</evidence>
<sequence>MNIVRLNESNYEEIFKEFNETEDSLKESILRDVIGYLPQKNEIISKLIVESELLETNSDFIKNILTGLLDSSTTEVLISTAIYAKRLGFKINLEEIEIISNQEKCTEMNPTINLEDSTKNSIVEYLEKIRRFAKEVNNDNDPLPYFYCIATIKNFKFSVPECVRELSEMALEDVILSSVVFLSDSEDPVYLTAIFLRTMKEDNPRLFEFMQKSFRDFLLAMMHENNLLQKSHRRFLDQQSVEIMLRFVNPENFYQSFPEYKQEHPPIKPIRKDGFVVSGDKKKFFQDFCLLGSPSVSHFLAYLEIHKKHFKLTEEEQKEFLEIFQKIFKNRKSFSRIILGKMKLFGILKEH</sequence>
<dbReference type="EMBL" id="SBJO01000002">
    <property type="protein sequence ID" value="KAF9765024.1"/>
    <property type="molecule type" value="Genomic_DNA"/>
</dbReference>
<proteinExistence type="predicted"/>
<protein>
    <submittedName>
        <fullName evidence="1">Uncharacterized protein</fullName>
    </submittedName>
</protein>
<name>A0A9P6L0I1_9MICR</name>
<keyword evidence="2" id="KW-1185">Reference proteome</keyword>